<dbReference type="GO" id="GO:0004618">
    <property type="term" value="F:phosphoglycerate kinase activity"/>
    <property type="evidence" value="ECO:0007669"/>
    <property type="project" value="InterPro"/>
</dbReference>
<keyword evidence="1" id="KW-0808">Transferase</keyword>
<evidence type="ECO:0000313" key="1">
    <source>
        <dbReference type="EMBL" id="GER50733.1"/>
    </source>
</evidence>
<dbReference type="AlphaFoldDB" id="A0A5A7QZ94"/>
<reference evidence="2" key="1">
    <citation type="journal article" date="2019" name="Curr. Biol.">
        <title>Genome Sequence of Striga asiatica Provides Insight into the Evolution of Plant Parasitism.</title>
        <authorList>
            <person name="Yoshida S."/>
            <person name="Kim S."/>
            <person name="Wafula E.K."/>
            <person name="Tanskanen J."/>
            <person name="Kim Y.M."/>
            <person name="Honaas L."/>
            <person name="Yang Z."/>
            <person name="Spallek T."/>
            <person name="Conn C.E."/>
            <person name="Ichihashi Y."/>
            <person name="Cheong K."/>
            <person name="Cui S."/>
            <person name="Der J.P."/>
            <person name="Gundlach H."/>
            <person name="Jiao Y."/>
            <person name="Hori C."/>
            <person name="Ishida J.K."/>
            <person name="Kasahara H."/>
            <person name="Kiba T."/>
            <person name="Kim M.S."/>
            <person name="Koo N."/>
            <person name="Laohavisit A."/>
            <person name="Lee Y.H."/>
            <person name="Lumba S."/>
            <person name="McCourt P."/>
            <person name="Mortimer J.C."/>
            <person name="Mutuku J.M."/>
            <person name="Nomura T."/>
            <person name="Sasaki-Sekimoto Y."/>
            <person name="Seto Y."/>
            <person name="Wang Y."/>
            <person name="Wakatake T."/>
            <person name="Sakakibara H."/>
            <person name="Demura T."/>
            <person name="Yamaguchi S."/>
            <person name="Yoneyama K."/>
            <person name="Manabe R.I."/>
            <person name="Nelson D.C."/>
            <person name="Schulman A.H."/>
            <person name="Timko M.P."/>
            <person name="dePamphilis C.W."/>
            <person name="Choi D."/>
            <person name="Shirasu K."/>
        </authorList>
    </citation>
    <scope>NUCLEOTIDE SEQUENCE [LARGE SCALE GENOMIC DNA]</scope>
    <source>
        <strain evidence="2">cv. UVA1</strain>
    </source>
</reference>
<dbReference type="InterPro" id="IPR015824">
    <property type="entry name" value="Phosphoglycerate_kinase_N"/>
</dbReference>
<name>A0A5A7QZ94_STRAF</name>
<sequence>MAKVAGTDGRRLPDEAPVAGKWMRSGWLLAVGGENMPDCRPACRNSVEKSVHKLASKFTEITLFLKDDFLPEILARRAATVSSTPSARHEKNSYFSFSLPQTICREERITPERGTQKNEKLEGKTTPEALPRISHKIAVDDAREEEKFNSSTDEETKIWNLRHWEPIEASPSENCNYKFTCWFMLKAQFFMSGLTSDTLRQYDRMLLTDLLNSKVMVRREEERTSSFEAQIVPSSAIPDGWMGLDIGPDSIKSIQQINLKNIKQCVSR</sequence>
<proteinExistence type="predicted"/>
<dbReference type="GO" id="GO:0006096">
    <property type="term" value="P:glycolytic process"/>
    <property type="evidence" value="ECO:0007669"/>
    <property type="project" value="InterPro"/>
</dbReference>
<evidence type="ECO:0000313" key="2">
    <source>
        <dbReference type="Proteomes" id="UP000325081"/>
    </source>
</evidence>
<gene>
    <name evidence="1" type="ORF">STAS_28058</name>
</gene>
<organism evidence="1 2">
    <name type="scientific">Striga asiatica</name>
    <name type="common">Asiatic witchweed</name>
    <name type="synonym">Buchnera asiatica</name>
    <dbReference type="NCBI Taxonomy" id="4170"/>
    <lineage>
        <taxon>Eukaryota</taxon>
        <taxon>Viridiplantae</taxon>
        <taxon>Streptophyta</taxon>
        <taxon>Embryophyta</taxon>
        <taxon>Tracheophyta</taxon>
        <taxon>Spermatophyta</taxon>
        <taxon>Magnoliopsida</taxon>
        <taxon>eudicotyledons</taxon>
        <taxon>Gunneridae</taxon>
        <taxon>Pentapetalae</taxon>
        <taxon>asterids</taxon>
        <taxon>lamiids</taxon>
        <taxon>Lamiales</taxon>
        <taxon>Orobanchaceae</taxon>
        <taxon>Buchnereae</taxon>
        <taxon>Striga</taxon>
    </lineage>
</organism>
<dbReference type="Gene3D" id="3.40.50.1260">
    <property type="entry name" value="Phosphoglycerate kinase, N-terminal domain"/>
    <property type="match status" value="1"/>
</dbReference>
<keyword evidence="2" id="KW-1185">Reference proteome</keyword>
<protein>
    <submittedName>
        <fullName evidence="1">Phosphoglycerate kinase family protein</fullName>
    </submittedName>
</protein>
<dbReference type="Proteomes" id="UP000325081">
    <property type="component" value="Unassembled WGS sequence"/>
</dbReference>
<comment type="caution">
    <text evidence="1">The sequence shown here is derived from an EMBL/GenBank/DDBJ whole genome shotgun (WGS) entry which is preliminary data.</text>
</comment>
<feature type="non-terminal residue" evidence="1">
    <location>
        <position position="268"/>
    </location>
</feature>
<dbReference type="EMBL" id="BKCP01009403">
    <property type="protein sequence ID" value="GER50733.1"/>
    <property type="molecule type" value="Genomic_DNA"/>
</dbReference>
<keyword evidence="1" id="KW-0418">Kinase</keyword>
<accession>A0A5A7QZ94</accession>